<dbReference type="Proteomes" id="UP000710432">
    <property type="component" value="Unassembled WGS sequence"/>
</dbReference>
<dbReference type="FunFam" id="1.10.167.10:FF:000020">
    <property type="entry name" value="Regulator of G protein signaling 22"/>
    <property type="match status" value="1"/>
</dbReference>
<accession>A0A8J6GXV7</accession>
<reference evidence="2" key="1">
    <citation type="submission" date="2020-03" db="EMBL/GenBank/DDBJ databases">
        <title>Studies in the Genomics of Life Span.</title>
        <authorList>
            <person name="Glass D."/>
        </authorList>
    </citation>
    <scope>NUCLEOTIDE SEQUENCE</scope>
    <source>
        <strain evidence="2">LTLLF</strain>
        <tissue evidence="2">Muscle</tissue>
    </source>
</reference>
<dbReference type="GO" id="GO:0009966">
    <property type="term" value="P:regulation of signal transduction"/>
    <property type="evidence" value="ECO:0007669"/>
    <property type="project" value="InterPro"/>
</dbReference>
<evidence type="ECO:0000313" key="2">
    <source>
        <dbReference type="EMBL" id="KAH0519014.1"/>
    </source>
</evidence>
<dbReference type="Gene3D" id="1.10.167.10">
    <property type="entry name" value="Regulator of G-protein Signalling 4, domain 2"/>
    <property type="match status" value="3"/>
</dbReference>
<dbReference type="PANTHER" id="PTHR46583:SF1">
    <property type="entry name" value="REGULATOR OF G-PROTEIN SIGNALING 22"/>
    <property type="match status" value="1"/>
</dbReference>
<dbReference type="PANTHER" id="PTHR46583">
    <property type="entry name" value="REGULATOR OF G-PROTEIN SIGNALING 22"/>
    <property type="match status" value="1"/>
</dbReference>
<proteinExistence type="predicted"/>
<dbReference type="EMBL" id="JAATJU010009054">
    <property type="protein sequence ID" value="KAH0519014.1"/>
    <property type="molecule type" value="Genomic_DNA"/>
</dbReference>
<dbReference type="GO" id="GO:0005634">
    <property type="term" value="C:nucleus"/>
    <property type="evidence" value="ECO:0007669"/>
    <property type="project" value="TreeGrafter"/>
</dbReference>
<dbReference type="InterPro" id="IPR042651">
    <property type="entry name" value="Rgs22"/>
</dbReference>
<dbReference type="GO" id="GO:0001965">
    <property type="term" value="F:G-protein alpha-subunit binding"/>
    <property type="evidence" value="ECO:0007669"/>
    <property type="project" value="InterPro"/>
</dbReference>
<gene>
    <name evidence="2" type="ORF">LTLLF_113660</name>
</gene>
<dbReference type="CDD" id="cd08726">
    <property type="entry name" value="RGS_RGS22_3"/>
    <property type="match status" value="1"/>
</dbReference>
<dbReference type="InterPro" id="IPR044926">
    <property type="entry name" value="RGS_subdomain_2"/>
</dbReference>
<comment type="caution">
    <text evidence="2">The sequence shown here is derived from an EMBL/GenBank/DDBJ whole genome shotgun (WGS) entry which is preliminary data.</text>
</comment>
<protein>
    <submittedName>
        <fullName evidence="2">Regulator of G-protein signaling 22</fullName>
    </submittedName>
</protein>
<dbReference type="GO" id="GO:0005737">
    <property type="term" value="C:cytoplasm"/>
    <property type="evidence" value="ECO:0007669"/>
    <property type="project" value="TreeGrafter"/>
</dbReference>
<dbReference type="InterPro" id="IPR016137">
    <property type="entry name" value="RGS"/>
</dbReference>
<feature type="domain" description="RGS" evidence="1">
    <location>
        <begin position="438"/>
        <end position="562"/>
    </location>
</feature>
<sequence>MIPEMEEEEEGSVSVKDTPSQALLRVYLERKDEQDKQKTVHFSSFEEFLNAYVIFILREAIENITGHSLSDIPGYINFYSITQVIFDKVEPSKKTVSSPQLETTKEISEEKLEKVSLSSKSESIGPEGRADWCISHRTYDIGNRREFERFKKFLKGTLGERYWWLWMDIERLKVLKDPGRHQRHLEKMKKCYLVSRGERYLSTEILSKFKLLNGSRWTEEHLKNIQIEVIKPLLLYWSKCVSEGSTVVRLTSFTDISECLKPQLDRKYTYTEELNLWKHSVYFWFDLQAYHQLFYQDTLQPFKVCKQAQYLFATYIAPSATLDIGLQQEEKKDIYTRIQPPFEDLFDTAEEYILLVLLEPWTQMVMSDQVAYRKVTLQKETRQLDSAYFRKLHALHKETISKKAEDTAGPAAGKLSLSDVSKQTEYWSNVPEEYQHFTFSDLLNNKLELEHFRQFLESHSSSIDLACWTDIEQFRRMLFKDQKQREAKSIDIKNKYLNKKYFFGPSSPASLHQQDQIMLMSGGWGRILHEQLDPSVLVEIQKHVLNRLENVWLPLFLSSEQFASRQKIKDLCHSHCSESIIQKKITTIINCFINSCIPPALQIDIPVEQAQKIIEHRKEMGPYVFREAQAGLKQYASTTGSLTKAPLPSESLLGLQAYGRQGFSSAEEEPPQPIPNTSVFQGSKVQAHVHILLLRGASLPAPRASLPRGRARSRRVLRRLLAWRAPGSLTTLPSARARRRGLGGALQSPGAPRVDGRARLPLCFAEARVTLVGSYDPWGLARRYGGDRGGAAAGSGTGDIAGRPGGRAGLKLEAPGLCARPCRSPGIWAPRRLLASSPYPGLSP</sequence>
<dbReference type="AlphaFoldDB" id="A0A8J6GXV7"/>
<dbReference type="SUPFAM" id="SSF48097">
    <property type="entry name" value="Regulator of G-protein signaling, RGS"/>
    <property type="match status" value="3"/>
</dbReference>
<dbReference type="InterPro" id="IPR048073">
    <property type="entry name" value="RGS22_RGS_third"/>
</dbReference>
<evidence type="ECO:0000313" key="3">
    <source>
        <dbReference type="Proteomes" id="UP000710432"/>
    </source>
</evidence>
<evidence type="ECO:0000259" key="1">
    <source>
        <dbReference type="PROSITE" id="PS50132"/>
    </source>
</evidence>
<dbReference type="InterPro" id="IPR036305">
    <property type="entry name" value="RGS_sf"/>
</dbReference>
<dbReference type="PROSITE" id="PS50132">
    <property type="entry name" value="RGS"/>
    <property type="match status" value="1"/>
</dbReference>
<dbReference type="Pfam" id="PF00615">
    <property type="entry name" value="RGS"/>
    <property type="match status" value="1"/>
</dbReference>
<name>A0A8J6GXV7_MICOH</name>
<organism evidence="2 3">
    <name type="scientific">Microtus ochrogaster</name>
    <name type="common">Prairie vole</name>
    <dbReference type="NCBI Taxonomy" id="79684"/>
    <lineage>
        <taxon>Eukaryota</taxon>
        <taxon>Metazoa</taxon>
        <taxon>Chordata</taxon>
        <taxon>Craniata</taxon>
        <taxon>Vertebrata</taxon>
        <taxon>Euteleostomi</taxon>
        <taxon>Mammalia</taxon>
        <taxon>Eutheria</taxon>
        <taxon>Euarchontoglires</taxon>
        <taxon>Glires</taxon>
        <taxon>Rodentia</taxon>
        <taxon>Myomorpha</taxon>
        <taxon>Muroidea</taxon>
        <taxon>Cricetidae</taxon>
        <taxon>Arvicolinae</taxon>
        <taxon>Microtus</taxon>
    </lineage>
</organism>